<protein>
    <submittedName>
        <fullName evidence="1">DNA helicase UvrD</fullName>
    </submittedName>
</protein>
<dbReference type="InterPro" id="IPR016195">
    <property type="entry name" value="Pol/histidinol_Pase-like"/>
</dbReference>
<dbReference type="GO" id="GO:0004386">
    <property type="term" value="F:helicase activity"/>
    <property type="evidence" value="ECO:0007669"/>
    <property type="project" value="UniProtKB-KW"/>
</dbReference>
<keyword evidence="1" id="KW-0347">Helicase</keyword>
<keyword evidence="1" id="KW-0067">ATP-binding</keyword>
<gene>
    <name evidence="1" type="ORF">H8E79_09540</name>
</gene>
<accession>A0A8J6TEC2</accession>
<evidence type="ECO:0000313" key="2">
    <source>
        <dbReference type="Proteomes" id="UP000599024"/>
    </source>
</evidence>
<reference evidence="1 2" key="1">
    <citation type="submission" date="2020-08" db="EMBL/GenBank/DDBJ databases">
        <title>Bridging the membrane lipid divide: bacteria of the FCB group superphylum have the potential to synthesize archaeal ether lipids.</title>
        <authorList>
            <person name="Villanueva L."/>
            <person name="Von Meijenfeldt F.A.B."/>
            <person name="Westbye A.B."/>
            <person name="Yadav S."/>
            <person name="Hopmans E.C."/>
            <person name="Dutilh B.E."/>
            <person name="Sinninghe Damste J.S."/>
        </authorList>
    </citation>
    <scope>NUCLEOTIDE SEQUENCE [LARGE SCALE GENOMIC DNA]</scope>
    <source>
        <strain evidence="1">NIOZ-UU81</strain>
    </source>
</reference>
<dbReference type="CDD" id="cd19067">
    <property type="entry name" value="PfuEndoQ-like"/>
    <property type="match status" value="1"/>
</dbReference>
<dbReference type="Gene3D" id="3.20.20.140">
    <property type="entry name" value="Metal-dependent hydrolases"/>
    <property type="match status" value="1"/>
</dbReference>
<proteinExistence type="predicted"/>
<evidence type="ECO:0000313" key="1">
    <source>
        <dbReference type="EMBL" id="MBC8209392.1"/>
    </source>
</evidence>
<dbReference type="PANTHER" id="PTHR40084">
    <property type="entry name" value="PHOSPHOHYDROLASE, PHP FAMILY"/>
    <property type="match status" value="1"/>
</dbReference>
<keyword evidence="1" id="KW-0378">Hydrolase</keyword>
<keyword evidence="1" id="KW-0547">Nucleotide-binding</keyword>
<name>A0A8J6TEC2_9BACT</name>
<dbReference type="EMBL" id="JACNLK010000099">
    <property type="protein sequence ID" value="MBC8209392.1"/>
    <property type="molecule type" value="Genomic_DNA"/>
</dbReference>
<organism evidence="1 2">
    <name type="scientific">Candidatus Desulfatifera sulfidica</name>
    <dbReference type="NCBI Taxonomy" id="2841691"/>
    <lineage>
        <taxon>Bacteria</taxon>
        <taxon>Pseudomonadati</taxon>
        <taxon>Thermodesulfobacteriota</taxon>
        <taxon>Desulfobulbia</taxon>
        <taxon>Desulfobulbales</taxon>
        <taxon>Desulfobulbaceae</taxon>
        <taxon>Candidatus Desulfatifera</taxon>
    </lineage>
</organism>
<comment type="caution">
    <text evidence="1">The sequence shown here is derived from an EMBL/GenBank/DDBJ whole genome shotgun (WGS) entry which is preliminary data.</text>
</comment>
<dbReference type="PANTHER" id="PTHR40084:SF1">
    <property type="entry name" value="PHOSPHOTRANSFERASE"/>
    <property type="match status" value="1"/>
</dbReference>
<sequence>MRFVADLHIHSHYSRATSKASNIRSLAAWAQIKGVHVLGCGDFTHPEWFAELEECLVEAETGFFRLRSGLTPDTAVPLVPDLSPAHIPVRFVLSAEVSCIYKRGGQVRKIHCIIIVPDLESARRINTVLAQIGNLQADGRPILGLDARDLLEIVLEQAPEGFLVPAHIWTPWFSLFGSKSGFDHIEDCFGDLTPHIFALETGLSSDPAMNRLISSLDRFTLISNSDCHSPGKLCREANLFHTDFNYFGLRQAIRYPQDEKGNQRFLATLEFYPEEGKYHHDGHRKCAFSCSPEQSRTFNNICPVCGRPVTVGVLSRVMELADRQSPVYPQASPAVITAVPLAEILSEILSVGPLTKTVARNYGQIINEFGSEMNVLFETPIEDLKHSSVSGLANAIERMRTGQVEKIPGFDGEFGRIRVCSKE</sequence>
<dbReference type="AlphaFoldDB" id="A0A8J6TEC2"/>
<dbReference type="SUPFAM" id="SSF89550">
    <property type="entry name" value="PHP domain-like"/>
    <property type="match status" value="1"/>
</dbReference>
<dbReference type="Proteomes" id="UP000599024">
    <property type="component" value="Unassembled WGS sequence"/>
</dbReference>